<feature type="transmembrane region" description="Helical" evidence="1">
    <location>
        <begin position="35"/>
        <end position="55"/>
    </location>
</feature>
<evidence type="ECO:0000313" key="2">
    <source>
        <dbReference type="EMBL" id="MEL1265008.1"/>
    </source>
</evidence>
<keyword evidence="1" id="KW-1133">Transmembrane helix</keyword>
<organism evidence="2 3">
    <name type="scientific">Pseudoxanthomonas putridarboris</name>
    <dbReference type="NCBI Taxonomy" id="752605"/>
    <lineage>
        <taxon>Bacteria</taxon>
        <taxon>Pseudomonadati</taxon>
        <taxon>Pseudomonadota</taxon>
        <taxon>Gammaproteobacteria</taxon>
        <taxon>Lysobacterales</taxon>
        <taxon>Lysobacteraceae</taxon>
        <taxon>Pseudoxanthomonas</taxon>
    </lineage>
</organism>
<name>A0ABU9J2P2_9GAMM</name>
<dbReference type="RefSeq" id="WP_341726184.1">
    <property type="nucleotide sequence ID" value="NZ_JBBWWT010000004.1"/>
</dbReference>
<accession>A0ABU9J2P2</accession>
<keyword evidence="1" id="KW-0812">Transmembrane</keyword>
<gene>
    <name evidence="2" type="ORF">AAD027_11630</name>
</gene>
<evidence type="ECO:0000313" key="3">
    <source>
        <dbReference type="Proteomes" id="UP001459204"/>
    </source>
</evidence>
<dbReference type="Proteomes" id="UP001459204">
    <property type="component" value="Unassembled WGS sequence"/>
</dbReference>
<dbReference type="EMBL" id="JBBWWT010000004">
    <property type="protein sequence ID" value="MEL1265008.1"/>
    <property type="molecule type" value="Genomic_DNA"/>
</dbReference>
<keyword evidence="1" id="KW-0472">Membrane</keyword>
<sequence>MNQIQMIAVVLAILAIVSAICELAIARREKRKSSLINAGIIFVVFGSLFSIGGLMSRRGASAESPEPAARQSAEETLELSSAFDPKAIVMEDPADITSKPLGEYTLVTRTVTVDDQGMLMAKRAVASAERSAPAEAYCNSQFNAPSGVPSAPNVKLALVNSGQSEGTIGCHLQMRVESTFVDAVAISKQVGQNIYMAMLLPAKPEI</sequence>
<feature type="transmembrane region" description="Helical" evidence="1">
    <location>
        <begin position="6"/>
        <end position="26"/>
    </location>
</feature>
<comment type="caution">
    <text evidence="2">The sequence shown here is derived from an EMBL/GenBank/DDBJ whole genome shotgun (WGS) entry which is preliminary data.</text>
</comment>
<protein>
    <submittedName>
        <fullName evidence="2">Uncharacterized protein</fullName>
    </submittedName>
</protein>
<reference evidence="2 3" key="1">
    <citation type="submission" date="2024-04" db="EMBL/GenBank/DDBJ databases">
        <title>Draft genome sequence of Pseudoxanthomonas putridarboris WD12.</title>
        <authorList>
            <person name="Oh J."/>
        </authorList>
    </citation>
    <scope>NUCLEOTIDE SEQUENCE [LARGE SCALE GENOMIC DNA]</scope>
    <source>
        <strain evidence="2 3">WD12</strain>
    </source>
</reference>
<proteinExistence type="predicted"/>
<evidence type="ECO:0000256" key="1">
    <source>
        <dbReference type="SAM" id="Phobius"/>
    </source>
</evidence>
<keyword evidence="3" id="KW-1185">Reference proteome</keyword>